<feature type="compositionally biased region" description="Low complexity" evidence="1">
    <location>
        <begin position="76"/>
        <end position="96"/>
    </location>
</feature>
<proteinExistence type="predicted"/>
<organism evidence="2">
    <name type="scientific">Diabrotica virgifera virgifera</name>
    <name type="common">western corn rootworm</name>
    <dbReference type="NCBI Taxonomy" id="50390"/>
    <lineage>
        <taxon>Eukaryota</taxon>
        <taxon>Metazoa</taxon>
        <taxon>Ecdysozoa</taxon>
        <taxon>Arthropoda</taxon>
        <taxon>Hexapoda</taxon>
        <taxon>Insecta</taxon>
        <taxon>Pterygota</taxon>
        <taxon>Neoptera</taxon>
        <taxon>Endopterygota</taxon>
        <taxon>Coleoptera</taxon>
        <taxon>Polyphaga</taxon>
        <taxon>Cucujiformia</taxon>
        <taxon>Chrysomeloidea</taxon>
        <taxon>Chrysomelidae</taxon>
        <taxon>Galerucinae</taxon>
        <taxon>Diabroticina</taxon>
        <taxon>Diabroticites</taxon>
        <taxon>Diabrotica</taxon>
    </lineage>
</organism>
<reference evidence="2" key="1">
    <citation type="submission" date="2025-08" db="UniProtKB">
        <authorList>
            <consortium name="RefSeq"/>
        </authorList>
    </citation>
    <scope>IDENTIFICATION</scope>
    <source>
        <tissue evidence="2">Whole insect</tissue>
    </source>
</reference>
<accession>A0A6P7GQR0</accession>
<dbReference type="InParanoid" id="A0A6P7GQR0"/>
<dbReference type="AlphaFoldDB" id="A0A6P7GQR0"/>
<protein>
    <submittedName>
        <fullName evidence="2">Uncharacterized protein LOC114345632 isoform X1</fullName>
    </submittedName>
</protein>
<evidence type="ECO:0000313" key="2">
    <source>
        <dbReference type="RefSeq" id="XP_028152231.1"/>
    </source>
</evidence>
<evidence type="ECO:0000256" key="1">
    <source>
        <dbReference type="SAM" id="MobiDB-lite"/>
    </source>
</evidence>
<gene>
    <name evidence="2" type="primary">LOC114345632</name>
</gene>
<feature type="compositionally biased region" description="Polar residues" evidence="1">
    <location>
        <begin position="36"/>
        <end position="64"/>
    </location>
</feature>
<name>A0A6P7GQR0_DIAVI</name>
<feature type="compositionally biased region" description="Basic and acidic residues" evidence="1">
    <location>
        <begin position="1"/>
        <end position="27"/>
    </location>
</feature>
<sequence>MVLDDMEKTKEKSGFEKRKIREKRKLENAGIDPKQTKVSNFFPTSTPKSTSVEVQNNDDQNSTEIGFRPTEQELISASSSTKSHSESSNETSSTKSPLIHPEIYNDEENKQENKKMKR</sequence>
<dbReference type="RefSeq" id="XP_028152231.1">
    <property type="nucleotide sequence ID" value="XM_028296430.1"/>
</dbReference>
<feature type="region of interest" description="Disordered" evidence="1">
    <location>
        <begin position="1"/>
        <end position="118"/>
    </location>
</feature>
<feature type="compositionally biased region" description="Basic and acidic residues" evidence="1">
    <location>
        <begin position="107"/>
        <end position="118"/>
    </location>
</feature>